<dbReference type="CDD" id="cd08704">
    <property type="entry name" value="Met_tRNA_FMT_C"/>
    <property type="match status" value="1"/>
</dbReference>
<keyword evidence="6 8" id="KW-0648">Protein biosynthesis</keyword>
<evidence type="ECO:0000259" key="10">
    <source>
        <dbReference type="Pfam" id="PF02911"/>
    </source>
</evidence>
<dbReference type="NCBIfam" id="TIGR00460">
    <property type="entry name" value="fmt"/>
    <property type="match status" value="1"/>
</dbReference>
<dbReference type="PANTHER" id="PTHR11138">
    <property type="entry name" value="METHIONYL-TRNA FORMYLTRANSFERASE"/>
    <property type="match status" value="1"/>
</dbReference>
<evidence type="ECO:0000256" key="1">
    <source>
        <dbReference type="ARBA" id="ARBA00002606"/>
    </source>
</evidence>
<dbReference type="HAMAP" id="MF_00182">
    <property type="entry name" value="Formyl_trans"/>
    <property type="match status" value="1"/>
</dbReference>
<evidence type="ECO:0000256" key="7">
    <source>
        <dbReference type="ARBA" id="ARBA00048558"/>
    </source>
</evidence>
<keyword evidence="12" id="KW-1185">Reference proteome</keyword>
<dbReference type="PANTHER" id="PTHR11138:SF5">
    <property type="entry name" value="METHIONYL-TRNA FORMYLTRANSFERASE, MITOCHONDRIAL"/>
    <property type="match status" value="1"/>
</dbReference>
<dbReference type="Pfam" id="PF00551">
    <property type="entry name" value="Formyl_trans_N"/>
    <property type="match status" value="1"/>
</dbReference>
<dbReference type="RefSeq" id="WP_250339091.1">
    <property type="nucleotide sequence ID" value="NZ_CP063231.1"/>
</dbReference>
<dbReference type="Gene3D" id="3.10.25.10">
    <property type="entry name" value="Formyl transferase, C-terminal domain"/>
    <property type="match status" value="1"/>
</dbReference>
<reference evidence="11" key="1">
    <citation type="submission" date="2020-10" db="EMBL/GenBank/DDBJ databases">
        <title>Whole-genome sequence of Luteibacter sp. EIF3.</title>
        <authorList>
            <person name="Friedrich I."/>
            <person name="Hertel R."/>
            <person name="Daniel R."/>
        </authorList>
    </citation>
    <scope>NUCLEOTIDE SEQUENCE</scope>
    <source>
        <strain evidence="11">EIF3</strain>
    </source>
</reference>
<accession>A0ABY4T279</accession>
<sequence>MVGRPLRVVFAGTPDFAVPCLEACRASGAEVVAVYTQPDRPAGRGRKLAASPVKAAALAAGLPVEQPESFKAEADRARLASYAPDLMVVVAYGLILPRKVLAIPRLGCWNVHASLLPRWRGAAPIQRAILAGDAESGVDLMQMEAGLDTGPVLIERRTPIAHDETGGSLHDRLSALGADALAEGLRRTLAGENLVPRPQSDQGVEYAHKLDKAEAKLDFARPAIALERKVRAFDPWPVAEADVAGEHLRIWAARAVDGVPGAEPGHVIAASRDGIDIACAEGALRLIAVQRAGGRRISAADYLNARPELKQAAS</sequence>
<dbReference type="InterPro" id="IPR002376">
    <property type="entry name" value="Formyl_transf_N"/>
</dbReference>
<dbReference type="InterPro" id="IPR041711">
    <property type="entry name" value="Met-tRNA-FMT_N"/>
</dbReference>
<evidence type="ECO:0000256" key="2">
    <source>
        <dbReference type="ARBA" id="ARBA00010699"/>
    </source>
</evidence>
<keyword evidence="5 8" id="KW-0808">Transferase</keyword>
<dbReference type="InterPro" id="IPR037022">
    <property type="entry name" value="Formyl_trans_C_sf"/>
</dbReference>
<dbReference type="CDD" id="cd08646">
    <property type="entry name" value="FMT_core_Met-tRNA-FMT_N"/>
    <property type="match status" value="1"/>
</dbReference>
<feature type="domain" description="Formyl transferase C-terminal" evidence="10">
    <location>
        <begin position="209"/>
        <end position="305"/>
    </location>
</feature>
<dbReference type="Proteomes" id="UP001056681">
    <property type="component" value="Chromosome"/>
</dbReference>
<name>A0ABY4T279_9GAMM</name>
<evidence type="ECO:0000313" key="12">
    <source>
        <dbReference type="Proteomes" id="UP001056681"/>
    </source>
</evidence>
<protein>
    <recommendedName>
        <fullName evidence="4 8">Methionyl-tRNA formyltransferase</fullName>
        <ecNumber evidence="3 8">2.1.2.9</ecNumber>
    </recommendedName>
</protein>
<dbReference type="Pfam" id="PF02911">
    <property type="entry name" value="Formyl_trans_C"/>
    <property type="match status" value="1"/>
</dbReference>
<feature type="domain" description="Formyl transferase N-terminal" evidence="9">
    <location>
        <begin position="7"/>
        <end position="182"/>
    </location>
</feature>
<dbReference type="EC" id="2.1.2.9" evidence="3 8"/>
<dbReference type="SUPFAM" id="SSF50486">
    <property type="entry name" value="FMT C-terminal domain-like"/>
    <property type="match status" value="1"/>
</dbReference>
<comment type="similarity">
    <text evidence="2 8">Belongs to the Fmt family.</text>
</comment>
<dbReference type="EMBL" id="CP063231">
    <property type="protein sequence ID" value="URL58384.1"/>
    <property type="molecule type" value="Genomic_DNA"/>
</dbReference>
<dbReference type="InterPro" id="IPR005793">
    <property type="entry name" value="Formyl_trans_C"/>
</dbReference>
<evidence type="ECO:0000256" key="5">
    <source>
        <dbReference type="ARBA" id="ARBA00022679"/>
    </source>
</evidence>
<evidence type="ECO:0000256" key="4">
    <source>
        <dbReference type="ARBA" id="ARBA00016014"/>
    </source>
</evidence>
<dbReference type="SUPFAM" id="SSF53328">
    <property type="entry name" value="Formyltransferase"/>
    <property type="match status" value="1"/>
</dbReference>
<gene>
    <name evidence="8" type="primary">fmt</name>
    <name evidence="11" type="ORF">IM816_17620</name>
</gene>
<evidence type="ECO:0000313" key="11">
    <source>
        <dbReference type="EMBL" id="URL58384.1"/>
    </source>
</evidence>
<comment type="function">
    <text evidence="1 8">Attaches a formyl group to the free amino group of methionyl-tRNA(fMet). The formyl group appears to play a dual role in the initiator identity of N-formylmethionyl-tRNA by promoting its recognition by IF2 and preventing the misappropriation of this tRNA by the elongation apparatus.</text>
</comment>
<feature type="binding site" evidence="8">
    <location>
        <begin position="114"/>
        <end position="117"/>
    </location>
    <ligand>
        <name>(6S)-5,6,7,8-tetrahydrofolate</name>
        <dbReference type="ChEBI" id="CHEBI:57453"/>
    </ligand>
</feature>
<dbReference type="InterPro" id="IPR011034">
    <property type="entry name" value="Formyl_transferase-like_C_sf"/>
</dbReference>
<dbReference type="GO" id="GO:0004479">
    <property type="term" value="F:methionyl-tRNA formyltransferase activity"/>
    <property type="evidence" value="ECO:0007669"/>
    <property type="project" value="UniProtKB-EC"/>
</dbReference>
<proteinExistence type="inferred from homology"/>
<organism evidence="11 12">
    <name type="scientific">Luteibacter flocculans</name>
    <dbReference type="NCBI Taxonomy" id="2780091"/>
    <lineage>
        <taxon>Bacteria</taxon>
        <taxon>Pseudomonadati</taxon>
        <taxon>Pseudomonadota</taxon>
        <taxon>Gammaproteobacteria</taxon>
        <taxon>Lysobacterales</taxon>
        <taxon>Rhodanobacteraceae</taxon>
        <taxon>Luteibacter</taxon>
    </lineage>
</organism>
<evidence type="ECO:0000256" key="3">
    <source>
        <dbReference type="ARBA" id="ARBA00012261"/>
    </source>
</evidence>
<evidence type="ECO:0000256" key="8">
    <source>
        <dbReference type="HAMAP-Rule" id="MF_00182"/>
    </source>
</evidence>
<dbReference type="InterPro" id="IPR005794">
    <property type="entry name" value="Fmt"/>
</dbReference>
<evidence type="ECO:0000259" key="9">
    <source>
        <dbReference type="Pfam" id="PF00551"/>
    </source>
</evidence>
<dbReference type="InterPro" id="IPR036477">
    <property type="entry name" value="Formyl_transf_N_sf"/>
</dbReference>
<evidence type="ECO:0000256" key="6">
    <source>
        <dbReference type="ARBA" id="ARBA00022917"/>
    </source>
</evidence>
<dbReference type="Gene3D" id="3.40.50.170">
    <property type="entry name" value="Formyl transferase, N-terminal domain"/>
    <property type="match status" value="1"/>
</dbReference>
<comment type="catalytic activity">
    <reaction evidence="7 8">
        <text>L-methionyl-tRNA(fMet) + (6R)-10-formyltetrahydrofolate = N-formyl-L-methionyl-tRNA(fMet) + (6S)-5,6,7,8-tetrahydrofolate + H(+)</text>
        <dbReference type="Rhea" id="RHEA:24380"/>
        <dbReference type="Rhea" id="RHEA-COMP:9952"/>
        <dbReference type="Rhea" id="RHEA-COMP:9953"/>
        <dbReference type="ChEBI" id="CHEBI:15378"/>
        <dbReference type="ChEBI" id="CHEBI:57453"/>
        <dbReference type="ChEBI" id="CHEBI:78530"/>
        <dbReference type="ChEBI" id="CHEBI:78844"/>
        <dbReference type="ChEBI" id="CHEBI:195366"/>
        <dbReference type="EC" id="2.1.2.9"/>
    </reaction>
</comment>
<dbReference type="InterPro" id="IPR044135">
    <property type="entry name" value="Met-tRNA-FMT_C"/>
</dbReference>